<dbReference type="InterPro" id="IPR011055">
    <property type="entry name" value="Dup_hybrid_motif"/>
</dbReference>
<feature type="compositionally biased region" description="Polar residues" evidence="2">
    <location>
        <begin position="164"/>
        <end position="196"/>
    </location>
</feature>
<dbReference type="PROSITE" id="PS51257">
    <property type="entry name" value="PROKAR_LIPOPROTEIN"/>
    <property type="match status" value="1"/>
</dbReference>
<evidence type="ECO:0000313" key="4">
    <source>
        <dbReference type="EMBL" id="RAH99709.1"/>
    </source>
</evidence>
<feature type="region of interest" description="Disordered" evidence="2">
    <location>
        <begin position="236"/>
        <end position="305"/>
    </location>
</feature>
<dbReference type="InterPro" id="IPR018392">
    <property type="entry name" value="LysM"/>
</dbReference>
<proteinExistence type="inferred from homology"/>
<dbReference type="Proteomes" id="UP000249590">
    <property type="component" value="Unassembled WGS sequence"/>
</dbReference>
<dbReference type="SUPFAM" id="SSF51261">
    <property type="entry name" value="Duplicated hybrid motif"/>
    <property type="match status" value="1"/>
</dbReference>
<dbReference type="CDD" id="cd00118">
    <property type="entry name" value="LysM"/>
    <property type="match status" value="2"/>
</dbReference>
<accession>A0A8B2NTM3</accession>
<evidence type="ECO:0000313" key="5">
    <source>
        <dbReference type="Proteomes" id="UP000249590"/>
    </source>
</evidence>
<evidence type="ECO:0000256" key="2">
    <source>
        <dbReference type="SAM" id="MobiDB-lite"/>
    </source>
</evidence>
<dbReference type="Pfam" id="PF01476">
    <property type="entry name" value="LysM"/>
    <property type="match status" value="2"/>
</dbReference>
<dbReference type="PANTHER" id="PTHR21666">
    <property type="entry name" value="PEPTIDASE-RELATED"/>
    <property type="match status" value="1"/>
</dbReference>
<dbReference type="SUPFAM" id="SSF54106">
    <property type="entry name" value="LysM domain"/>
    <property type="match status" value="1"/>
</dbReference>
<dbReference type="GO" id="GO:0004222">
    <property type="term" value="F:metalloendopeptidase activity"/>
    <property type="evidence" value="ECO:0007669"/>
    <property type="project" value="TreeGrafter"/>
</dbReference>
<dbReference type="PROSITE" id="PS51782">
    <property type="entry name" value="LYSM"/>
    <property type="match status" value="2"/>
</dbReference>
<gene>
    <name evidence="4" type="ORF">DLJ53_18260</name>
</gene>
<dbReference type="Gene3D" id="3.10.350.10">
    <property type="entry name" value="LysM domain"/>
    <property type="match status" value="2"/>
</dbReference>
<sequence length="429" mass="44077">MRGWATGGLGKTAINLSVVVGVAALMAGCSSDSVRVPGASLFAANNPPETATNPIESSDLTPLNGQQAMVTPVSSQPITTPASLRARGWTVEGAPIVEVSAGDTVDTLSQGFNVPVDVILEANRLSNPLDVRPGSRIIIPTYVRVDQPNLTPAMGPSSIPDVSGSPQESVQQQASLGTPPRTLNEQAANQSHTVQPGETLYSIARTYRVSHTAIAEANGMSPDAYVRSGQVLRIPGPGGLGNAQVAAKQPAQPQPETQVAMAEPQQRIDAAPAPTAPVTSAPQASTPAAPAAPAPTQPAPSQSASGFAWPLRGAIIVGFGKQASGERNDGINLAAPSGTPVHAAGNGKVIYAGNELEGYGNLILIQHDGDWVSAYAHNSELKVSRGDTVQRGQTIAAVGNTGSVDQPQLHFELRRNSTPVDPLPHLAGA</sequence>
<dbReference type="EMBL" id="QHHQ01000004">
    <property type="protein sequence ID" value="RAH99709.1"/>
    <property type="molecule type" value="Genomic_DNA"/>
</dbReference>
<feature type="compositionally biased region" description="Low complexity" evidence="2">
    <location>
        <begin position="270"/>
        <end position="289"/>
    </location>
</feature>
<dbReference type="Pfam" id="PF01551">
    <property type="entry name" value="Peptidase_M23"/>
    <property type="match status" value="1"/>
</dbReference>
<comment type="similarity">
    <text evidence="1">Belongs to the E.coli NlpD/Haemophilus LppB family.</text>
</comment>
<feature type="domain" description="LysM" evidence="3">
    <location>
        <begin position="190"/>
        <end position="234"/>
    </location>
</feature>
<evidence type="ECO:0000256" key="1">
    <source>
        <dbReference type="ARBA" id="ARBA00038420"/>
    </source>
</evidence>
<reference evidence="4 5" key="1">
    <citation type="submission" date="2018-05" db="EMBL/GenBank/DDBJ databases">
        <title>Acuticoccus sediminis sp. nov., isolated from deep-sea sediment of Indian Ocean.</title>
        <authorList>
            <person name="Liu X."/>
            <person name="Lai Q."/>
            <person name="Du Y."/>
            <person name="Sun F."/>
            <person name="Zhang X."/>
            <person name="Wang S."/>
            <person name="Shao Z."/>
        </authorList>
    </citation>
    <scope>NUCLEOTIDE SEQUENCE [LARGE SCALE GENOMIC DNA]</scope>
    <source>
        <strain evidence="4 5">PTG4-2</strain>
    </source>
</reference>
<dbReference type="CDD" id="cd12797">
    <property type="entry name" value="M23_peptidase"/>
    <property type="match status" value="1"/>
</dbReference>
<feature type="domain" description="LysM" evidence="3">
    <location>
        <begin position="95"/>
        <end position="139"/>
    </location>
</feature>
<keyword evidence="5" id="KW-1185">Reference proteome</keyword>
<organism evidence="4 5">
    <name type="scientific">Acuticoccus sediminis</name>
    <dbReference type="NCBI Taxonomy" id="2184697"/>
    <lineage>
        <taxon>Bacteria</taxon>
        <taxon>Pseudomonadati</taxon>
        <taxon>Pseudomonadota</taxon>
        <taxon>Alphaproteobacteria</taxon>
        <taxon>Hyphomicrobiales</taxon>
        <taxon>Amorphaceae</taxon>
        <taxon>Acuticoccus</taxon>
    </lineage>
</organism>
<dbReference type="Gene3D" id="2.70.70.10">
    <property type="entry name" value="Glucose Permease (Domain IIA)"/>
    <property type="match status" value="1"/>
</dbReference>
<comment type="caution">
    <text evidence="4">The sequence shown here is derived from an EMBL/GenBank/DDBJ whole genome shotgun (WGS) entry which is preliminary data.</text>
</comment>
<dbReference type="SMART" id="SM00257">
    <property type="entry name" value="LysM"/>
    <property type="match status" value="2"/>
</dbReference>
<feature type="region of interest" description="Disordered" evidence="2">
    <location>
        <begin position="147"/>
        <end position="197"/>
    </location>
</feature>
<dbReference type="PANTHER" id="PTHR21666:SF263">
    <property type="entry name" value="MUREIN HYDROLASE ACTIVATOR NLPD"/>
    <property type="match status" value="1"/>
</dbReference>
<feature type="compositionally biased region" description="Low complexity" evidence="2">
    <location>
        <begin position="243"/>
        <end position="255"/>
    </location>
</feature>
<evidence type="ECO:0000259" key="3">
    <source>
        <dbReference type="PROSITE" id="PS51782"/>
    </source>
</evidence>
<dbReference type="AlphaFoldDB" id="A0A8B2NTM3"/>
<dbReference type="InterPro" id="IPR016047">
    <property type="entry name" value="M23ase_b-sheet_dom"/>
</dbReference>
<name>A0A8B2NTM3_9HYPH</name>
<dbReference type="InterPro" id="IPR050570">
    <property type="entry name" value="Cell_wall_metabolism_enzyme"/>
</dbReference>
<dbReference type="InterPro" id="IPR036779">
    <property type="entry name" value="LysM_dom_sf"/>
</dbReference>
<protein>
    <submittedName>
        <fullName evidence="4">Peptidoglycan-binding LysM</fullName>
    </submittedName>
</protein>